<gene>
    <name evidence="2" type="ORF">HPB52_009241</name>
</gene>
<evidence type="ECO:0000256" key="1">
    <source>
        <dbReference type="SAM" id="MobiDB-lite"/>
    </source>
</evidence>
<proteinExistence type="predicted"/>
<feature type="region of interest" description="Disordered" evidence="1">
    <location>
        <begin position="27"/>
        <end position="62"/>
    </location>
</feature>
<protein>
    <submittedName>
        <fullName evidence="2">Uncharacterized protein</fullName>
    </submittedName>
</protein>
<evidence type="ECO:0000313" key="2">
    <source>
        <dbReference type="EMBL" id="KAH7983094.1"/>
    </source>
</evidence>
<name>A0A9D4T926_RHISA</name>
<accession>A0A9D4T926</accession>
<dbReference type="AlphaFoldDB" id="A0A9D4T926"/>
<evidence type="ECO:0000313" key="3">
    <source>
        <dbReference type="Proteomes" id="UP000821837"/>
    </source>
</evidence>
<reference evidence="2" key="1">
    <citation type="journal article" date="2020" name="Cell">
        <title>Large-Scale Comparative Analyses of Tick Genomes Elucidate Their Genetic Diversity and Vector Capacities.</title>
        <authorList>
            <consortium name="Tick Genome and Microbiome Consortium (TIGMIC)"/>
            <person name="Jia N."/>
            <person name="Wang J."/>
            <person name="Shi W."/>
            <person name="Du L."/>
            <person name="Sun Y."/>
            <person name="Zhan W."/>
            <person name="Jiang J.F."/>
            <person name="Wang Q."/>
            <person name="Zhang B."/>
            <person name="Ji P."/>
            <person name="Bell-Sakyi L."/>
            <person name="Cui X.M."/>
            <person name="Yuan T.T."/>
            <person name="Jiang B.G."/>
            <person name="Yang W.F."/>
            <person name="Lam T.T."/>
            <person name="Chang Q.C."/>
            <person name="Ding S.J."/>
            <person name="Wang X.J."/>
            <person name="Zhu J.G."/>
            <person name="Ruan X.D."/>
            <person name="Zhao L."/>
            <person name="Wei J.T."/>
            <person name="Ye R.Z."/>
            <person name="Que T.C."/>
            <person name="Du C.H."/>
            <person name="Zhou Y.H."/>
            <person name="Cheng J.X."/>
            <person name="Dai P.F."/>
            <person name="Guo W.B."/>
            <person name="Han X.H."/>
            <person name="Huang E.J."/>
            <person name="Li L.F."/>
            <person name="Wei W."/>
            <person name="Gao Y.C."/>
            <person name="Liu J.Z."/>
            <person name="Shao H.Z."/>
            <person name="Wang X."/>
            <person name="Wang C.C."/>
            <person name="Yang T.C."/>
            <person name="Huo Q.B."/>
            <person name="Li W."/>
            <person name="Chen H.Y."/>
            <person name="Chen S.E."/>
            <person name="Zhou L.G."/>
            <person name="Ni X.B."/>
            <person name="Tian J.H."/>
            <person name="Sheng Y."/>
            <person name="Liu T."/>
            <person name="Pan Y.S."/>
            <person name="Xia L.Y."/>
            <person name="Li J."/>
            <person name="Zhao F."/>
            <person name="Cao W.C."/>
        </authorList>
    </citation>
    <scope>NUCLEOTIDE SEQUENCE</scope>
    <source>
        <strain evidence="2">Rsan-2018</strain>
    </source>
</reference>
<dbReference type="Proteomes" id="UP000821837">
    <property type="component" value="Chromosome 1"/>
</dbReference>
<keyword evidence="3" id="KW-1185">Reference proteome</keyword>
<organism evidence="2 3">
    <name type="scientific">Rhipicephalus sanguineus</name>
    <name type="common">Brown dog tick</name>
    <name type="synonym">Ixodes sanguineus</name>
    <dbReference type="NCBI Taxonomy" id="34632"/>
    <lineage>
        <taxon>Eukaryota</taxon>
        <taxon>Metazoa</taxon>
        <taxon>Ecdysozoa</taxon>
        <taxon>Arthropoda</taxon>
        <taxon>Chelicerata</taxon>
        <taxon>Arachnida</taxon>
        <taxon>Acari</taxon>
        <taxon>Parasitiformes</taxon>
        <taxon>Ixodida</taxon>
        <taxon>Ixodoidea</taxon>
        <taxon>Ixodidae</taxon>
        <taxon>Rhipicephalinae</taxon>
        <taxon>Rhipicephalus</taxon>
        <taxon>Rhipicephalus</taxon>
    </lineage>
</organism>
<dbReference type="EMBL" id="JABSTV010001245">
    <property type="protein sequence ID" value="KAH7983094.1"/>
    <property type="molecule type" value="Genomic_DNA"/>
</dbReference>
<reference evidence="2" key="2">
    <citation type="submission" date="2021-09" db="EMBL/GenBank/DDBJ databases">
        <authorList>
            <person name="Jia N."/>
            <person name="Wang J."/>
            <person name="Shi W."/>
            <person name="Du L."/>
            <person name="Sun Y."/>
            <person name="Zhan W."/>
            <person name="Jiang J."/>
            <person name="Wang Q."/>
            <person name="Zhang B."/>
            <person name="Ji P."/>
            <person name="Sakyi L.B."/>
            <person name="Cui X."/>
            <person name="Yuan T."/>
            <person name="Jiang B."/>
            <person name="Yang W."/>
            <person name="Lam T.T.-Y."/>
            <person name="Chang Q."/>
            <person name="Ding S."/>
            <person name="Wang X."/>
            <person name="Zhu J."/>
            <person name="Ruan X."/>
            <person name="Zhao L."/>
            <person name="Wei J."/>
            <person name="Que T."/>
            <person name="Du C."/>
            <person name="Cheng J."/>
            <person name="Dai P."/>
            <person name="Han X."/>
            <person name="Huang E."/>
            <person name="Gao Y."/>
            <person name="Liu J."/>
            <person name="Shao H."/>
            <person name="Ye R."/>
            <person name="Li L."/>
            <person name="Wei W."/>
            <person name="Wang X."/>
            <person name="Wang C."/>
            <person name="Huo Q."/>
            <person name="Li W."/>
            <person name="Guo W."/>
            <person name="Chen H."/>
            <person name="Chen S."/>
            <person name="Zhou L."/>
            <person name="Zhou L."/>
            <person name="Ni X."/>
            <person name="Tian J."/>
            <person name="Zhou Y."/>
            <person name="Sheng Y."/>
            <person name="Liu T."/>
            <person name="Pan Y."/>
            <person name="Xia L."/>
            <person name="Li J."/>
            <person name="Zhao F."/>
            <person name="Cao W."/>
        </authorList>
    </citation>
    <scope>NUCLEOTIDE SEQUENCE</scope>
    <source>
        <strain evidence="2">Rsan-2018</strain>
        <tissue evidence="2">Larvae</tissue>
    </source>
</reference>
<comment type="caution">
    <text evidence="2">The sequence shown here is derived from an EMBL/GenBank/DDBJ whole genome shotgun (WGS) entry which is preliminary data.</text>
</comment>
<sequence>MSSPDGFRGSPARRWLQFEPNVASFSSHQAAKGIEEYDLTPRQQPRLYDRGPSYHARAQREQPRFYTRDPVPDYVSLTQGQHRPYYHDAAYDRHNGFRELQRPVTRVITNFLVVRSGLGFVSTNTA</sequence>